<evidence type="ECO:0000313" key="1">
    <source>
        <dbReference type="EMBL" id="MBW0522636.1"/>
    </source>
</evidence>
<reference evidence="1" key="1">
    <citation type="submission" date="2021-03" db="EMBL/GenBank/DDBJ databases">
        <title>Draft genome sequence of rust myrtle Austropuccinia psidii MF-1, a brazilian biotype.</title>
        <authorList>
            <person name="Quecine M.C."/>
            <person name="Pachon D.M.R."/>
            <person name="Bonatelli M.L."/>
            <person name="Correr F.H."/>
            <person name="Franceschini L.M."/>
            <person name="Leite T.F."/>
            <person name="Margarido G.R.A."/>
            <person name="Almeida C.A."/>
            <person name="Ferrarezi J.A."/>
            <person name="Labate C.A."/>
        </authorList>
    </citation>
    <scope>NUCLEOTIDE SEQUENCE</scope>
    <source>
        <strain evidence="1">MF-1</strain>
    </source>
</reference>
<proteinExistence type="predicted"/>
<comment type="caution">
    <text evidence="1">The sequence shown here is derived from an EMBL/GenBank/DDBJ whole genome shotgun (WGS) entry which is preliminary data.</text>
</comment>
<dbReference type="EMBL" id="AVOT02029706">
    <property type="protein sequence ID" value="MBW0522636.1"/>
    <property type="molecule type" value="Genomic_DNA"/>
</dbReference>
<name>A0A9Q3EPL2_9BASI</name>
<protein>
    <submittedName>
        <fullName evidence="1">Uncharacterized protein</fullName>
    </submittedName>
</protein>
<organism evidence="1 2">
    <name type="scientific">Austropuccinia psidii MF-1</name>
    <dbReference type="NCBI Taxonomy" id="1389203"/>
    <lineage>
        <taxon>Eukaryota</taxon>
        <taxon>Fungi</taxon>
        <taxon>Dikarya</taxon>
        <taxon>Basidiomycota</taxon>
        <taxon>Pucciniomycotina</taxon>
        <taxon>Pucciniomycetes</taxon>
        <taxon>Pucciniales</taxon>
        <taxon>Sphaerophragmiaceae</taxon>
        <taxon>Austropuccinia</taxon>
    </lineage>
</organism>
<gene>
    <name evidence="1" type="ORF">O181_062351</name>
</gene>
<sequence length="110" mass="12795">MRILKNCEGELEHAPRRSFIEPSSIEEYINALEEILTRTKIGRTGKMLEIKSPKKQFLKKGKPKEPFKDNNTNEKIKCHKCGGIGNLANNFLKKDKINEIVEIEYYNDKE</sequence>
<dbReference type="AlphaFoldDB" id="A0A9Q3EPL2"/>
<accession>A0A9Q3EPL2</accession>
<keyword evidence="2" id="KW-1185">Reference proteome</keyword>
<evidence type="ECO:0000313" key="2">
    <source>
        <dbReference type="Proteomes" id="UP000765509"/>
    </source>
</evidence>
<dbReference type="OrthoDB" id="2507294at2759"/>
<dbReference type="Proteomes" id="UP000765509">
    <property type="component" value="Unassembled WGS sequence"/>
</dbReference>